<evidence type="ECO:0008006" key="4">
    <source>
        <dbReference type="Google" id="ProtNLM"/>
    </source>
</evidence>
<dbReference type="RefSeq" id="XP_001433799.1">
    <property type="nucleotide sequence ID" value="XM_001433762.1"/>
</dbReference>
<organism evidence="2 3">
    <name type="scientific">Paramecium tetraurelia</name>
    <dbReference type="NCBI Taxonomy" id="5888"/>
    <lineage>
        <taxon>Eukaryota</taxon>
        <taxon>Sar</taxon>
        <taxon>Alveolata</taxon>
        <taxon>Ciliophora</taxon>
        <taxon>Intramacronucleata</taxon>
        <taxon>Oligohymenophorea</taxon>
        <taxon>Peniculida</taxon>
        <taxon>Parameciidae</taxon>
        <taxon>Paramecium</taxon>
    </lineage>
</organism>
<evidence type="ECO:0000313" key="3">
    <source>
        <dbReference type="Proteomes" id="UP000000600"/>
    </source>
</evidence>
<sequence length="63" mass="7256">MICNTIQQNHNINHSSSSEELSNDKKGGLTGYLSSANDLFREECKNKRLRQSAKKSRLRKKVY</sequence>
<protein>
    <recommendedName>
        <fullName evidence="4">BZIP domain-containing protein</fullName>
    </recommendedName>
</protein>
<reference evidence="2 3" key="1">
    <citation type="journal article" date="2006" name="Nature">
        <title>Global trends of whole-genome duplications revealed by the ciliate Paramecium tetraurelia.</title>
        <authorList>
            <consortium name="Genoscope"/>
            <person name="Aury J.-M."/>
            <person name="Jaillon O."/>
            <person name="Duret L."/>
            <person name="Noel B."/>
            <person name="Jubin C."/>
            <person name="Porcel B.M."/>
            <person name="Segurens B."/>
            <person name="Daubin V."/>
            <person name="Anthouard V."/>
            <person name="Aiach N."/>
            <person name="Arnaiz O."/>
            <person name="Billaut A."/>
            <person name="Beisson J."/>
            <person name="Blanc I."/>
            <person name="Bouhouche K."/>
            <person name="Camara F."/>
            <person name="Duharcourt S."/>
            <person name="Guigo R."/>
            <person name="Gogendeau D."/>
            <person name="Katinka M."/>
            <person name="Keller A.-M."/>
            <person name="Kissmehl R."/>
            <person name="Klotz C."/>
            <person name="Koll F."/>
            <person name="Le Moue A."/>
            <person name="Lepere C."/>
            <person name="Malinsky S."/>
            <person name="Nowacki M."/>
            <person name="Nowak J.K."/>
            <person name="Plattner H."/>
            <person name="Poulain J."/>
            <person name="Ruiz F."/>
            <person name="Serrano V."/>
            <person name="Zagulski M."/>
            <person name="Dessen P."/>
            <person name="Betermier M."/>
            <person name="Weissenbach J."/>
            <person name="Scarpelli C."/>
            <person name="Schachter V."/>
            <person name="Sperling L."/>
            <person name="Meyer E."/>
            <person name="Cohen J."/>
            <person name="Wincker P."/>
        </authorList>
    </citation>
    <scope>NUCLEOTIDE SEQUENCE [LARGE SCALE GENOMIC DNA]</scope>
    <source>
        <strain evidence="2 3">Stock d4-2</strain>
    </source>
</reference>
<dbReference type="InParanoid" id="A0C6I5"/>
<dbReference type="GeneID" id="5019584"/>
<dbReference type="Proteomes" id="UP000000600">
    <property type="component" value="Unassembled WGS sequence"/>
</dbReference>
<feature type="region of interest" description="Disordered" evidence="1">
    <location>
        <begin position="1"/>
        <end position="29"/>
    </location>
</feature>
<dbReference type="AlphaFoldDB" id="A0C6I5"/>
<proteinExistence type="predicted"/>
<keyword evidence="3" id="KW-1185">Reference proteome</keyword>
<dbReference type="KEGG" id="ptm:GSPATT00035531001"/>
<gene>
    <name evidence="2" type="ORF">GSPATT00035531001</name>
</gene>
<dbReference type="EMBL" id="CT868044">
    <property type="protein sequence ID" value="CAK66402.1"/>
    <property type="molecule type" value="Genomic_DNA"/>
</dbReference>
<accession>A0C6I5</accession>
<dbReference type="HOGENOM" id="CLU_2890610_0_0_1"/>
<feature type="compositionally biased region" description="Low complexity" evidence="1">
    <location>
        <begin position="1"/>
        <end position="20"/>
    </location>
</feature>
<evidence type="ECO:0000256" key="1">
    <source>
        <dbReference type="SAM" id="MobiDB-lite"/>
    </source>
</evidence>
<evidence type="ECO:0000313" key="2">
    <source>
        <dbReference type="EMBL" id="CAK66402.1"/>
    </source>
</evidence>
<name>A0C6I5_PARTE</name>